<dbReference type="PANTHER" id="PTHR33726">
    <property type="entry name" value="TRANSMEMBRANE PROTEIN"/>
    <property type="match status" value="1"/>
</dbReference>
<keyword evidence="1" id="KW-0472">Membrane</keyword>
<keyword evidence="1" id="KW-0812">Transmembrane</keyword>
<sequence length="83" mass="9627">MGRVLAWVLRWWPEFGFSVWLSSIARSVVIFHWPERLDFSNLTAPEIDFSVFDAVLWPVVVAFESVALVTMLCFYFTFCGCTL</sequence>
<evidence type="ECO:0000313" key="2">
    <source>
        <dbReference type="EMBL" id="OAY81739.1"/>
    </source>
</evidence>
<keyword evidence="1" id="KW-1133">Transmembrane helix</keyword>
<gene>
    <name evidence="2" type="ORF">ACMD2_05825</name>
</gene>
<comment type="caution">
    <text evidence="2">The sequence shown here is derived from an EMBL/GenBank/DDBJ whole genome shotgun (WGS) entry which is preliminary data.</text>
</comment>
<evidence type="ECO:0000313" key="3">
    <source>
        <dbReference type="Proteomes" id="UP000092600"/>
    </source>
</evidence>
<feature type="transmembrane region" description="Helical" evidence="1">
    <location>
        <begin position="12"/>
        <end position="34"/>
    </location>
</feature>
<dbReference type="AlphaFoldDB" id="A0A199VXK5"/>
<feature type="transmembrane region" description="Helical" evidence="1">
    <location>
        <begin position="54"/>
        <end position="78"/>
    </location>
</feature>
<accession>A0A199VXK5</accession>
<organism evidence="2 3">
    <name type="scientific">Ananas comosus</name>
    <name type="common">Pineapple</name>
    <name type="synonym">Ananas ananas</name>
    <dbReference type="NCBI Taxonomy" id="4615"/>
    <lineage>
        <taxon>Eukaryota</taxon>
        <taxon>Viridiplantae</taxon>
        <taxon>Streptophyta</taxon>
        <taxon>Embryophyta</taxon>
        <taxon>Tracheophyta</taxon>
        <taxon>Spermatophyta</taxon>
        <taxon>Magnoliopsida</taxon>
        <taxon>Liliopsida</taxon>
        <taxon>Poales</taxon>
        <taxon>Bromeliaceae</taxon>
        <taxon>Bromelioideae</taxon>
        <taxon>Ananas</taxon>
    </lineage>
</organism>
<reference evidence="2 3" key="1">
    <citation type="journal article" date="2016" name="DNA Res.">
        <title>The draft genome of MD-2 pineapple using hybrid error correction of long reads.</title>
        <authorList>
            <person name="Redwan R.M."/>
            <person name="Saidin A."/>
            <person name="Kumar S.V."/>
        </authorList>
    </citation>
    <scope>NUCLEOTIDE SEQUENCE [LARGE SCALE GENOMIC DNA]</scope>
    <source>
        <strain evidence="3">cv. MD2</strain>
        <tissue evidence="2">Leaf</tissue>
    </source>
</reference>
<protein>
    <submittedName>
        <fullName evidence="2">Uncharacterized protein</fullName>
    </submittedName>
</protein>
<dbReference type="PANTHER" id="PTHR33726:SF17">
    <property type="entry name" value="OS06G0620700 PROTEIN"/>
    <property type="match status" value="1"/>
</dbReference>
<dbReference type="Proteomes" id="UP000092600">
    <property type="component" value="Unassembled WGS sequence"/>
</dbReference>
<name>A0A199VXK5_ANACO</name>
<evidence type="ECO:0000256" key="1">
    <source>
        <dbReference type="SAM" id="Phobius"/>
    </source>
</evidence>
<dbReference type="EMBL" id="LSRQ01000610">
    <property type="protein sequence ID" value="OAY81739.1"/>
    <property type="molecule type" value="Genomic_DNA"/>
</dbReference>
<proteinExistence type="predicted"/>